<feature type="region of interest" description="Disordered" evidence="1">
    <location>
        <begin position="1"/>
        <end position="24"/>
    </location>
</feature>
<reference evidence="2" key="2">
    <citation type="submission" date="2025-09" db="UniProtKB">
        <authorList>
            <consortium name="Ensembl"/>
        </authorList>
    </citation>
    <scope>IDENTIFICATION</scope>
</reference>
<evidence type="ECO:0000313" key="3">
    <source>
        <dbReference type="Proteomes" id="UP000694522"/>
    </source>
</evidence>
<name>A0A8B9G9T4_9PSIT</name>
<accession>A0A8B9G9T4</accession>
<evidence type="ECO:0000313" key="2">
    <source>
        <dbReference type="Ensembl" id="ENSACOP00000021185.1"/>
    </source>
</evidence>
<proteinExistence type="predicted"/>
<sequence>MGSSHSRGWPRTWRWTRTPTAPGTSHPLGCSLSPGILCVSPCPLGSPVGSLLNGWGSVSEDNFTSARCSLVSSCDGSFLLDASFARALAVAVDGLCFGLDDIDGTYRGEEGSPDSCSVPQHCHPFRKVAPS</sequence>
<protein>
    <submittedName>
        <fullName evidence="2">Uncharacterized protein</fullName>
    </submittedName>
</protein>
<evidence type="ECO:0000256" key="1">
    <source>
        <dbReference type="SAM" id="MobiDB-lite"/>
    </source>
</evidence>
<dbReference type="Proteomes" id="UP000694522">
    <property type="component" value="Unplaced"/>
</dbReference>
<dbReference type="AlphaFoldDB" id="A0A8B9G9T4"/>
<keyword evidence="3" id="KW-1185">Reference proteome</keyword>
<dbReference type="Ensembl" id="ENSACOT00000021942.1">
    <property type="protein sequence ID" value="ENSACOP00000021185.1"/>
    <property type="gene ID" value="ENSACOG00000014551.1"/>
</dbReference>
<organism evidence="2 3">
    <name type="scientific">Amazona collaria</name>
    <name type="common">yellow-billed parrot</name>
    <dbReference type="NCBI Taxonomy" id="241587"/>
    <lineage>
        <taxon>Eukaryota</taxon>
        <taxon>Metazoa</taxon>
        <taxon>Chordata</taxon>
        <taxon>Craniata</taxon>
        <taxon>Vertebrata</taxon>
        <taxon>Euteleostomi</taxon>
        <taxon>Archelosauria</taxon>
        <taxon>Archosauria</taxon>
        <taxon>Dinosauria</taxon>
        <taxon>Saurischia</taxon>
        <taxon>Theropoda</taxon>
        <taxon>Coelurosauria</taxon>
        <taxon>Aves</taxon>
        <taxon>Neognathae</taxon>
        <taxon>Neoaves</taxon>
        <taxon>Telluraves</taxon>
        <taxon>Australaves</taxon>
        <taxon>Psittaciformes</taxon>
        <taxon>Psittacidae</taxon>
        <taxon>Amazona</taxon>
    </lineage>
</organism>
<feature type="compositionally biased region" description="Low complexity" evidence="1">
    <location>
        <begin position="7"/>
        <end position="24"/>
    </location>
</feature>
<reference evidence="2" key="1">
    <citation type="submission" date="2025-08" db="UniProtKB">
        <authorList>
            <consortium name="Ensembl"/>
        </authorList>
    </citation>
    <scope>IDENTIFICATION</scope>
</reference>